<organism evidence="5 6">
    <name type="scientific">Echinicola pacifica</name>
    <dbReference type="NCBI Taxonomy" id="346377"/>
    <lineage>
        <taxon>Bacteria</taxon>
        <taxon>Pseudomonadati</taxon>
        <taxon>Bacteroidota</taxon>
        <taxon>Cytophagia</taxon>
        <taxon>Cytophagales</taxon>
        <taxon>Cyclobacteriaceae</taxon>
        <taxon>Echinicola</taxon>
    </lineage>
</organism>
<proteinExistence type="inferred from homology"/>
<comment type="similarity">
    <text evidence="1">Belongs to the P-Pant transferase superfamily. Gsp/Sfp/HetI/AcpT family.</text>
</comment>
<dbReference type="PANTHER" id="PTHR12215">
    <property type="entry name" value="PHOSPHOPANTETHEINE TRANSFERASE"/>
    <property type="match status" value="1"/>
</dbReference>
<feature type="domain" description="4'-phosphopantetheinyl transferase N-terminal" evidence="4">
    <location>
        <begin position="44"/>
        <end position="125"/>
    </location>
</feature>
<sequence length="259" mass="30660">MNSSLYISKIHCSTVLLPNWSQESDYLINDHVDLWRVSVKKLMEEIDLLQGYLTEAEIQTMERYHKESDRTRYIIGKGYLKVLLAKYLDCKPEEIEFTEGINHKPILKDKKNIHFNISHSHDWLVFGFCTDELGVDIEYVNSEFDFMSMMNNCFTKPETHYIENAYSPRHEFYKLWTRKESLLKATSIGMVDNLHSINCLDGYQYIPYEIGGGFSDWKIKSLLMDELYLISLAFPVKYRKIRFYETSDKLVEQMIKSHI</sequence>
<feature type="domain" description="4'-phosphopantetheinyl transferase" evidence="3">
    <location>
        <begin position="133"/>
        <end position="218"/>
    </location>
</feature>
<dbReference type="EMBL" id="BMWX01000003">
    <property type="protein sequence ID" value="GGZ27245.1"/>
    <property type="molecule type" value="Genomic_DNA"/>
</dbReference>
<dbReference type="GO" id="GO:0008897">
    <property type="term" value="F:holo-[acyl-carrier-protein] synthase activity"/>
    <property type="evidence" value="ECO:0007669"/>
    <property type="project" value="InterPro"/>
</dbReference>
<dbReference type="Gene3D" id="3.90.470.20">
    <property type="entry name" value="4'-phosphopantetheinyl transferase domain"/>
    <property type="match status" value="2"/>
</dbReference>
<gene>
    <name evidence="5" type="ORF">GCM10007049_20020</name>
</gene>
<name>A0A918UQH6_9BACT</name>
<keyword evidence="2" id="KW-0808">Transferase</keyword>
<evidence type="ECO:0000256" key="2">
    <source>
        <dbReference type="ARBA" id="ARBA00022679"/>
    </source>
</evidence>
<dbReference type="InterPro" id="IPR037143">
    <property type="entry name" value="4-PPantetheinyl_Trfase_dom_sf"/>
</dbReference>
<dbReference type="Pfam" id="PF01648">
    <property type="entry name" value="ACPS"/>
    <property type="match status" value="1"/>
</dbReference>
<evidence type="ECO:0008006" key="7">
    <source>
        <dbReference type="Google" id="ProtNLM"/>
    </source>
</evidence>
<accession>A0A918UQH6</accession>
<keyword evidence="6" id="KW-1185">Reference proteome</keyword>
<dbReference type="InterPro" id="IPR055066">
    <property type="entry name" value="AASDHPPT_N"/>
</dbReference>
<reference evidence="5" key="2">
    <citation type="submission" date="2020-09" db="EMBL/GenBank/DDBJ databases">
        <authorList>
            <person name="Sun Q."/>
            <person name="Kim S."/>
        </authorList>
    </citation>
    <scope>NUCLEOTIDE SEQUENCE</scope>
    <source>
        <strain evidence="5">KCTC 12368</strain>
    </source>
</reference>
<dbReference type="Proteomes" id="UP000619457">
    <property type="component" value="Unassembled WGS sequence"/>
</dbReference>
<dbReference type="Pfam" id="PF22624">
    <property type="entry name" value="AASDHPPT_N"/>
    <property type="match status" value="1"/>
</dbReference>
<protein>
    <recommendedName>
        <fullName evidence="7">4'-phosphopantetheinyl transferase</fullName>
    </recommendedName>
</protein>
<dbReference type="InterPro" id="IPR050559">
    <property type="entry name" value="P-Pant_transferase_sf"/>
</dbReference>
<evidence type="ECO:0000313" key="5">
    <source>
        <dbReference type="EMBL" id="GGZ27245.1"/>
    </source>
</evidence>
<dbReference type="SUPFAM" id="SSF56214">
    <property type="entry name" value="4'-phosphopantetheinyl transferase"/>
    <property type="match status" value="2"/>
</dbReference>
<dbReference type="RefSeq" id="WP_018473089.1">
    <property type="nucleotide sequence ID" value="NZ_BMWX01000003.1"/>
</dbReference>
<evidence type="ECO:0000259" key="3">
    <source>
        <dbReference type="Pfam" id="PF01648"/>
    </source>
</evidence>
<evidence type="ECO:0000256" key="1">
    <source>
        <dbReference type="ARBA" id="ARBA00010990"/>
    </source>
</evidence>
<reference evidence="5" key="1">
    <citation type="journal article" date="2014" name="Int. J. Syst. Evol. Microbiol.">
        <title>Complete genome sequence of Corynebacterium casei LMG S-19264T (=DSM 44701T), isolated from a smear-ripened cheese.</title>
        <authorList>
            <consortium name="US DOE Joint Genome Institute (JGI-PGF)"/>
            <person name="Walter F."/>
            <person name="Albersmeier A."/>
            <person name="Kalinowski J."/>
            <person name="Ruckert C."/>
        </authorList>
    </citation>
    <scope>NUCLEOTIDE SEQUENCE</scope>
    <source>
        <strain evidence="5">KCTC 12368</strain>
    </source>
</reference>
<dbReference type="GO" id="GO:0019878">
    <property type="term" value="P:lysine biosynthetic process via aminoadipic acid"/>
    <property type="evidence" value="ECO:0007669"/>
    <property type="project" value="TreeGrafter"/>
</dbReference>
<dbReference type="AlphaFoldDB" id="A0A918UQH6"/>
<evidence type="ECO:0000259" key="4">
    <source>
        <dbReference type="Pfam" id="PF22624"/>
    </source>
</evidence>
<dbReference type="InterPro" id="IPR008278">
    <property type="entry name" value="4-PPantetheinyl_Trfase_dom"/>
</dbReference>
<dbReference type="GO" id="GO:0005829">
    <property type="term" value="C:cytosol"/>
    <property type="evidence" value="ECO:0007669"/>
    <property type="project" value="TreeGrafter"/>
</dbReference>
<comment type="caution">
    <text evidence="5">The sequence shown here is derived from an EMBL/GenBank/DDBJ whole genome shotgun (WGS) entry which is preliminary data.</text>
</comment>
<evidence type="ECO:0000313" key="6">
    <source>
        <dbReference type="Proteomes" id="UP000619457"/>
    </source>
</evidence>
<dbReference type="PANTHER" id="PTHR12215:SF10">
    <property type="entry name" value="L-AMINOADIPATE-SEMIALDEHYDE DEHYDROGENASE-PHOSPHOPANTETHEINYL TRANSFERASE"/>
    <property type="match status" value="1"/>
</dbReference>
<dbReference type="GO" id="GO:0000287">
    <property type="term" value="F:magnesium ion binding"/>
    <property type="evidence" value="ECO:0007669"/>
    <property type="project" value="InterPro"/>
</dbReference>